<dbReference type="CDD" id="cd03507">
    <property type="entry name" value="Delta12-FADS-like"/>
    <property type="match status" value="1"/>
</dbReference>
<evidence type="ECO:0000313" key="4">
    <source>
        <dbReference type="Proteomes" id="UP001448207"/>
    </source>
</evidence>
<keyword evidence="1" id="KW-1133">Transmembrane helix</keyword>
<feature type="transmembrane region" description="Helical" evidence="1">
    <location>
        <begin position="84"/>
        <end position="105"/>
    </location>
</feature>
<organism evidence="3 4">
    <name type="scientific">Phycomyces blakesleeanus</name>
    <dbReference type="NCBI Taxonomy" id="4837"/>
    <lineage>
        <taxon>Eukaryota</taxon>
        <taxon>Fungi</taxon>
        <taxon>Fungi incertae sedis</taxon>
        <taxon>Mucoromycota</taxon>
        <taxon>Mucoromycotina</taxon>
        <taxon>Mucoromycetes</taxon>
        <taxon>Mucorales</taxon>
        <taxon>Phycomycetaceae</taxon>
        <taxon>Phycomyces</taxon>
    </lineage>
</organism>
<name>A0ABR3B067_PHYBL</name>
<evidence type="ECO:0000313" key="3">
    <source>
        <dbReference type="EMBL" id="KAL0085502.1"/>
    </source>
</evidence>
<evidence type="ECO:0000256" key="1">
    <source>
        <dbReference type="SAM" id="Phobius"/>
    </source>
</evidence>
<feature type="transmembrane region" description="Helical" evidence="1">
    <location>
        <begin position="60"/>
        <end position="78"/>
    </location>
</feature>
<dbReference type="Proteomes" id="UP001448207">
    <property type="component" value="Unassembled WGS sequence"/>
</dbReference>
<sequence length="390" mass="45004">MTENEKKAVKVVGTAPTMNKKSGEEWEIAEISIREIRSIIPAHCFERNTFRSFAYLFKDLFYVGALVYCASSIGNISFAPLRLVLWPVYWFLQSAVCTGLWMICHECGHQAFSSSKVLCDGVGMVVHSFMLVPYYSWAITHGKHHNTIGHVTRDKNHIPKLRSSTGLPPLAEDPEIDGPHSILEHAPFVELLRLSFFLFVAWPYYMLFHTPGDTTRERWVSHFNPNCFIFDKSQYWQVVQSIIGVLIMLGVLIGLGSIYGLINIIKFYIIPHILTHAWMITITYIQHTAPELPHYDSEVWSYQRGVALTVDRSYGAFLDHVFHHIGDTHFLHHVVHTIPHYHTVEATEHLKKALGKHYRRDDTPIYKVLFNSWTKCKFVENEGAVRFYKN</sequence>
<evidence type="ECO:0000259" key="2">
    <source>
        <dbReference type="Pfam" id="PF00487"/>
    </source>
</evidence>
<feature type="transmembrane region" description="Helical" evidence="1">
    <location>
        <begin position="242"/>
        <end position="262"/>
    </location>
</feature>
<dbReference type="InterPro" id="IPR012171">
    <property type="entry name" value="Fatty_acid_desaturase"/>
</dbReference>
<gene>
    <name evidence="3" type="ORF">J3Q64DRAFT_1743852</name>
</gene>
<feature type="transmembrane region" description="Helical" evidence="1">
    <location>
        <begin position="117"/>
        <end position="137"/>
    </location>
</feature>
<keyword evidence="4" id="KW-1185">Reference proteome</keyword>
<keyword evidence="1" id="KW-0472">Membrane</keyword>
<dbReference type="InterPro" id="IPR005804">
    <property type="entry name" value="FA_desaturase_dom"/>
</dbReference>
<feature type="domain" description="Fatty acid desaturase" evidence="2">
    <location>
        <begin position="86"/>
        <end position="360"/>
    </location>
</feature>
<keyword evidence="1" id="KW-0812">Transmembrane</keyword>
<accession>A0ABR3B067</accession>
<comment type="caution">
    <text evidence="3">The sequence shown here is derived from an EMBL/GenBank/DDBJ whole genome shotgun (WGS) entry which is preliminary data.</text>
</comment>
<dbReference type="PANTHER" id="PTHR32100">
    <property type="entry name" value="OMEGA-6 FATTY ACID DESATURASE, CHLOROPLASTIC"/>
    <property type="match status" value="1"/>
</dbReference>
<reference evidence="3 4" key="1">
    <citation type="submission" date="2024-04" db="EMBL/GenBank/DDBJ databases">
        <title>Symmetric and asymmetric DNA N6-adenine methylation regulates different biological responses in Mucorales.</title>
        <authorList>
            <consortium name="Lawrence Berkeley National Laboratory"/>
            <person name="Lax C."/>
            <person name="Mondo S.J."/>
            <person name="Osorio-Concepcion M."/>
            <person name="Muszewska A."/>
            <person name="Corrochano-Luque M."/>
            <person name="Gutierrez G."/>
            <person name="Riley R."/>
            <person name="Lipzen A."/>
            <person name="Guo J."/>
            <person name="Hundley H."/>
            <person name="Amirebrahimi M."/>
            <person name="Ng V."/>
            <person name="Lorenzo-Gutierrez D."/>
            <person name="Binder U."/>
            <person name="Yang J."/>
            <person name="Song Y."/>
            <person name="Canovas D."/>
            <person name="Navarro E."/>
            <person name="Freitag M."/>
            <person name="Gabaldon T."/>
            <person name="Grigoriev I.V."/>
            <person name="Corrochano L.M."/>
            <person name="Nicolas F.E."/>
            <person name="Garre V."/>
        </authorList>
    </citation>
    <scope>NUCLEOTIDE SEQUENCE [LARGE SCALE GENOMIC DNA]</scope>
    <source>
        <strain evidence="3 4">L51</strain>
    </source>
</reference>
<feature type="transmembrane region" description="Helical" evidence="1">
    <location>
        <begin position="191"/>
        <end position="208"/>
    </location>
</feature>
<proteinExistence type="predicted"/>
<protein>
    <submittedName>
        <fullName evidence="3">Delta-12 fatty acid desaturase</fullName>
    </submittedName>
</protein>
<dbReference type="EMBL" id="JBCLYO010000010">
    <property type="protein sequence ID" value="KAL0085502.1"/>
    <property type="molecule type" value="Genomic_DNA"/>
</dbReference>
<dbReference type="Pfam" id="PF00487">
    <property type="entry name" value="FA_desaturase"/>
    <property type="match status" value="1"/>
</dbReference>